<dbReference type="InterPro" id="IPR050570">
    <property type="entry name" value="Cell_wall_metabolism_enzyme"/>
</dbReference>
<comment type="caution">
    <text evidence="2">The sequence shown here is derived from an EMBL/GenBank/DDBJ whole genome shotgun (WGS) entry which is preliminary data.</text>
</comment>
<dbReference type="PROSITE" id="PS51257">
    <property type="entry name" value="PROKAR_LIPOPROTEIN"/>
    <property type="match status" value="1"/>
</dbReference>
<reference evidence="2 3" key="1">
    <citation type="submission" date="2015-02" db="EMBL/GenBank/DDBJ databases">
        <title>Draft genome sequences of ten Microbacterium spp. with emphasis on heavy metal contaminated environments.</title>
        <authorList>
            <person name="Corretto E."/>
        </authorList>
    </citation>
    <scope>NUCLEOTIDE SEQUENCE [LARGE SCALE GENOMIC DNA]</scope>
    <source>
        <strain evidence="2 3">DSM 12510</strain>
    </source>
</reference>
<proteinExistence type="predicted"/>
<dbReference type="InterPro" id="IPR016047">
    <property type="entry name" value="M23ase_b-sheet_dom"/>
</dbReference>
<gene>
    <name evidence="2" type="primary">mepM_4</name>
    <name evidence="2" type="ORF">RS81_03330</name>
</gene>
<dbReference type="InterPro" id="IPR011055">
    <property type="entry name" value="Dup_hybrid_motif"/>
</dbReference>
<dbReference type="PANTHER" id="PTHR21666">
    <property type="entry name" value="PEPTIDASE-RELATED"/>
    <property type="match status" value="1"/>
</dbReference>
<keyword evidence="2" id="KW-0378">Hydrolase</keyword>
<dbReference type="Proteomes" id="UP000033956">
    <property type="component" value="Unassembled WGS sequence"/>
</dbReference>
<dbReference type="Pfam" id="PF01551">
    <property type="entry name" value="Peptidase_M23"/>
    <property type="match status" value="1"/>
</dbReference>
<dbReference type="SUPFAM" id="SSF51261">
    <property type="entry name" value="Duplicated hybrid motif"/>
    <property type="match status" value="1"/>
</dbReference>
<evidence type="ECO:0000259" key="1">
    <source>
        <dbReference type="Pfam" id="PF01551"/>
    </source>
</evidence>
<dbReference type="PANTHER" id="PTHR21666:SF270">
    <property type="entry name" value="MUREIN HYDROLASE ACTIVATOR ENVC"/>
    <property type="match status" value="1"/>
</dbReference>
<accession>A0A0M2H1Y1</accession>
<dbReference type="CDD" id="cd12797">
    <property type="entry name" value="M23_peptidase"/>
    <property type="match status" value="1"/>
</dbReference>
<dbReference type="EMBL" id="JYIZ01000057">
    <property type="protein sequence ID" value="KJL37573.1"/>
    <property type="molecule type" value="Genomic_DNA"/>
</dbReference>
<sequence>MRKLLALLVMLLFTLPVAGTVSVALLVNPALASCATTSLVVGPIPDSLTAATRDGSTVTLGRQQLTHAATVISIGAATREVGRVGIVIALMAALTESNLRMLANSTAYPHSAEYPNDGEGGDHDSLGMFQMRPSSGWGTVADLMDPDYQARAFYGGSDGPNSGSPRGLLDIPGWRSLTPGQAAQSVEVSAFPDRYDNVQPVAEAILGALTKTAGSAPLPSEGAPAEASRIVVPMVDGTYTWVSSFGWRTDPFTGRPRFHAGADLAATDDTPILATADGVVTFAGASGGFGNLIVVRHTVDGERVDTYYAHMWSSGVHVVVGETVAAGQHIGDVGSSGRSEGPHLHFEVHIGIESRVVNPLAWLTEHGATGVDAATVAPASCSPGGSR</sequence>
<feature type="domain" description="M23ase beta-sheet core" evidence="1">
    <location>
        <begin position="257"/>
        <end position="358"/>
    </location>
</feature>
<name>A0A0M2H1Y1_9MICO</name>
<dbReference type="AlphaFoldDB" id="A0A0M2H1Y1"/>
<protein>
    <submittedName>
        <fullName evidence="2">Murein DD-endopeptidase MepM</fullName>
        <ecNumber evidence="2">3.4.24.-</ecNumber>
    </submittedName>
</protein>
<dbReference type="STRING" id="92835.RS81_03330"/>
<dbReference type="PATRIC" id="fig|92835.4.peg.3364"/>
<keyword evidence="3" id="KW-1185">Reference proteome</keyword>
<organism evidence="2 3">
    <name type="scientific">Microbacterium terrae</name>
    <dbReference type="NCBI Taxonomy" id="69369"/>
    <lineage>
        <taxon>Bacteria</taxon>
        <taxon>Bacillati</taxon>
        <taxon>Actinomycetota</taxon>
        <taxon>Actinomycetes</taxon>
        <taxon>Micrococcales</taxon>
        <taxon>Microbacteriaceae</taxon>
        <taxon>Microbacterium</taxon>
    </lineage>
</organism>
<evidence type="ECO:0000313" key="3">
    <source>
        <dbReference type="Proteomes" id="UP000033956"/>
    </source>
</evidence>
<dbReference type="RefSeq" id="WP_245618073.1">
    <property type="nucleotide sequence ID" value="NZ_BAAAUP010000002.1"/>
</dbReference>
<dbReference type="Gene3D" id="2.70.70.10">
    <property type="entry name" value="Glucose Permease (Domain IIA)"/>
    <property type="match status" value="1"/>
</dbReference>
<evidence type="ECO:0000313" key="2">
    <source>
        <dbReference type="EMBL" id="KJL37573.1"/>
    </source>
</evidence>
<dbReference type="GO" id="GO:0004222">
    <property type="term" value="F:metalloendopeptidase activity"/>
    <property type="evidence" value="ECO:0007669"/>
    <property type="project" value="TreeGrafter"/>
</dbReference>
<dbReference type="EC" id="3.4.24.-" evidence="2"/>